<feature type="domain" description="PB1" evidence="9">
    <location>
        <begin position="84"/>
        <end position="172"/>
    </location>
</feature>
<dbReference type="PROSITE" id="PS51745">
    <property type="entry name" value="PB1"/>
    <property type="match status" value="1"/>
</dbReference>
<accession>A0AAD8I058</accession>
<comment type="caution">
    <text evidence="10">The sequence shown here is derived from an EMBL/GenBank/DDBJ whole genome shotgun (WGS) entry which is preliminary data.</text>
</comment>
<evidence type="ECO:0000259" key="9">
    <source>
        <dbReference type="PROSITE" id="PS51745"/>
    </source>
</evidence>
<proteinExistence type="inferred from homology"/>
<dbReference type="AlphaFoldDB" id="A0AAD8I058"/>
<dbReference type="GO" id="GO:0009734">
    <property type="term" value="P:auxin-activated signaling pathway"/>
    <property type="evidence" value="ECO:0007669"/>
    <property type="project" value="UniProtKB-UniRule"/>
</dbReference>
<keyword evidence="11" id="KW-1185">Reference proteome</keyword>
<reference evidence="10" key="1">
    <citation type="submission" date="2023-02" db="EMBL/GenBank/DDBJ databases">
        <title>Genome of toxic invasive species Heracleum sosnowskyi carries increased number of genes despite the absence of recent whole-genome duplications.</title>
        <authorList>
            <person name="Schelkunov M."/>
            <person name="Shtratnikova V."/>
            <person name="Makarenko M."/>
            <person name="Klepikova A."/>
            <person name="Omelchenko D."/>
            <person name="Novikova G."/>
            <person name="Obukhova E."/>
            <person name="Bogdanov V."/>
            <person name="Penin A."/>
            <person name="Logacheva M."/>
        </authorList>
    </citation>
    <scope>NUCLEOTIDE SEQUENCE</scope>
    <source>
        <strain evidence="10">Hsosn_3</strain>
        <tissue evidence="10">Leaf</tissue>
    </source>
</reference>
<dbReference type="FunFam" id="3.10.20.90:FF:000078">
    <property type="entry name" value="Auxin-responsive protein"/>
    <property type="match status" value="1"/>
</dbReference>
<dbReference type="EMBL" id="JAUIZM010000007">
    <property type="protein sequence ID" value="KAK1376031.1"/>
    <property type="molecule type" value="Genomic_DNA"/>
</dbReference>
<evidence type="ECO:0000313" key="11">
    <source>
        <dbReference type="Proteomes" id="UP001237642"/>
    </source>
</evidence>
<dbReference type="PANTHER" id="PTHR31734:SF87">
    <property type="entry name" value="AUXIN-RESPONSIVE PROTEIN IAA5"/>
    <property type="match status" value="1"/>
</dbReference>
<dbReference type="GO" id="GO:0005634">
    <property type="term" value="C:nucleus"/>
    <property type="evidence" value="ECO:0007669"/>
    <property type="project" value="UniProtKB-SubCell"/>
</dbReference>
<sequence>MAMVEGVGLELRLGLVPWNGEEIVQNEKKKKRVFTEIINVGDGISSCNEYNKSSSKMSKMISSEDGVVGWPPVRSYRKKMNLAKMYVKVSMDGAPILRKIDLSVHKDYSNLIMALEKLFACFGLGEESKDAHDNGYVPIYEDKDGDWMLVGDVPWEMFTKSCKRLRIMKRADIKDIRLHAQCFTKRANKI</sequence>
<evidence type="ECO:0000256" key="7">
    <source>
        <dbReference type="ARBA" id="ARBA00023294"/>
    </source>
</evidence>
<evidence type="ECO:0000256" key="2">
    <source>
        <dbReference type="ARBA" id="ARBA00006728"/>
    </source>
</evidence>
<dbReference type="InterPro" id="IPR003311">
    <property type="entry name" value="AUX_IAA"/>
</dbReference>
<evidence type="ECO:0000256" key="1">
    <source>
        <dbReference type="ARBA" id="ARBA00004123"/>
    </source>
</evidence>
<keyword evidence="5 8" id="KW-0804">Transcription</keyword>
<gene>
    <name evidence="10" type="ORF">POM88_032224</name>
</gene>
<protein>
    <recommendedName>
        <fullName evidence="8">Auxin-responsive protein</fullName>
    </recommendedName>
</protein>
<dbReference type="Proteomes" id="UP001237642">
    <property type="component" value="Unassembled WGS sequence"/>
</dbReference>
<comment type="function">
    <text evidence="8">Aux/IAA proteins are short-lived transcriptional factors that function as repressors of early auxin response genes at low auxin concentrations.</text>
</comment>
<dbReference type="PANTHER" id="PTHR31734">
    <property type="entry name" value="AUXIN-RESPONSIVE PROTEIN IAA17"/>
    <property type="match status" value="1"/>
</dbReference>
<organism evidence="10 11">
    <name type="scientific">Heracleum sosnowskyi</name>
    <dbReference type="NCBI Taxonomy" id="360622"/>
    <lineage>
        <taxon>Eukaryota</taxon>
        <taxon>Viridiplantae</taxon>
        <taxon>Streptophyta</taxon>
        <taxon>Embryophyta</taxon>
        <taxon>Tracheophyta</taxon>
        <taxon>Spermatophyta</taxon>
        <taxon>Magnoliopsida</taxon>
        <taxon>eudicotyledons</taxon>
        <taxon>Gunneridae</taxon>
        <taxon>Pentapetalae</taxon>
        <taxon>asterids</taxon>
        <taxon>campanulids</taxon>
        <taxon>Apiales</taxon>
        <taxon>Apiaceae</taxon>
        <taxon>Apioideae</taxon>
        <taxon>apioid superclade</taxon>
        <taxon>Tordylieae</taxon>
        <taxon>Tordyliinae</taxon>
        <taxon>Heracleum</taxon>
    </lineage>
</organism>
<name>A0AAD8I058_9APIA</name>
<comment type="similarity">
    <text evidence="2 8">Belongs to the Aux/IAA family.</text>
</comment>
<dbReference type="GO" id="GO:0006355">
    <property type="term" value="P:regulation of DNA-templated transcription"/>
    <property type="evidence" value="ECO:0007669"/>
    <property type="project" value="InterPro"/>
</dbReference>
<evidence type="ECO:0000256" key="4">
    <source>
        <dbReference type="ARBA" id="ARBA00023015"/>
    </source>
</evidence>
<evidence type="ECO:0000256" key="8">
    <source>
        <dbReference type="RuleBase" id="RU004549"/>
    </source>
</evidence>
<dbReference type="Pfam" id="PF02309">
    <property type="entry name" value="AUX_IAA"/>
    <property type="match status" value="1"/>
</dbReference>
<comment type="subunit">
    <text evidence="8">Homodimers and heterodimers.</text>
</comment>
<comment type="subcellular location">
    <subcellularLocation>
        <location evidence="1 8">Nucleus</location>
    </subcellularLocation>
</comment>
<dbReference type="Gene3D" id="3.10.20.90">
    <property type="entry name" value="Phosphatidylinositol 3-kinase Catalytic Subunit, Chain A, domain 1"/>
    <property type="match status" value="1"/>
</dbReference>
<evidence type="ECO:0000256" key="3">
    <source>
        <dbReference type="ARBA" id="ARBA00022491"/>
    </source>
</evidence>
<evidence type="ECO:0000256" key="5">
    <source>
        <dbReference type="ARBA" id="ARBA00023163"/>
    </source>
</evidence>
<keyword evidence="4 8" id="KW-0805">Transcription regulation</keyword>
<keyword evidence="6 8" id="KW-0539">Nucleus</keyword>
<dbReference type="SUPFAM" id="SSF54277">
    <property type="entry name" value="CAD &amp; PB1 domains"/>
    <property type="match status" value="1"/>
</dbReference>
<dbReference type="InterPro" id="IPR053793">
    <property type="entry name" value="PB1-like"/>
</dbReference>
<reference evidence="10" key="2">
    <citation type="submission" date="2023-05" db="EMBL/GenBank/DDBJ databases">
        <authorList>
            <person name="Schelkunov M.I."/>
        </authorList>
    </citation>
    <scope>NUCLEOTIDE SEQUENCE</scope>
    <source>
        <strain evidence="10">Hsosn_3</strain>
        <tissue evidence="10">Leaf</tissue>
    </source>
</reference>
<dbReference type="InterPro" id="IPR033389">
    <property type="entry name" value="AUX/IAA_dom"/>
</dbReference>
<evidence type="ECO:0000256" key="6">
    <source>
        <dbReference type="ARBA" id="ARBA00023242"/>
    </source>
</evidence>
<evidence type="ECO:0000313" key="10">
    <source>
        <dbReference type="EMBL" id="KAK1376031.1"/>
    </source>
</evidence>
<keyword evidence="3 8" id="KW-0678">Repressor</keyword>
<keyword evidence="7 8" id="KW-0927">Auxin signaling pathway</keyword>